<dbReference type="AlphaFoldDB" id="A0A2M7TAQ6"/>
<accession>A0A2M7TAQ6</accession>
<keyword evidence="2" id="KW-0812">Transmembrane</keyword>
<keyword evidence="2" id="KW-1133">Transmembrane helix</keyword>
<dbReference type="RefSeq" id="WP_286679172.1">
    <property type="nucleotide sequence ID" value="NZ_MNXI01000133.1"/>
</dbReference>
<dbReference type="InterPro" id="IPR027381">
    <property type="entry name" value="LytR/CpsA/Psr_C"/>
</dbReference>
<evidence type="ECO:0000313" key="5">
    <source>
        <dbReference type="EMBL" id="PIZ42070.1"/>
    </source>
</evidence>
<dbReference type="NCBIfam" id="TIGR00350">
    <property type="entry name" value="lytR_cpsA_psr"/>
    <property type="match status" value="1"/>
</dbReference>
<comment type="similarity">
    <text evidence="1">Belongs to the LytR/CpsA/Psr (LCP) family.</text>
</comment>
<evidence type="ECO:0000259" key="4">
    <source>
        <dbReference type="Pfam" id="PF13399"/>
    </source>
</evidence>
<dbReference type="Pfam" id="PF03816">
    <property type="entry name" value="LytR_cpsA_psr"/>
    <property type="match status" value="1"/>
</dbReference>
<gene>
    <name evidence="5" type="ORF">COY37_01070</name>
</gene>
<keyword evidence="2" id="KW-0472">Membrane</keyword>
<feature type="domain" description="Cell envelope-related transcriptional attenuator" evidence="3">
    <location>
        <begin position="91"/>
        <end position="235"/>
    </location>
</feature>
<dbReference type="EMBL" id="PFNG01000030">
    <property type="protein sequence ID" value="PIZ42070.1"/>
    <property type="molecule type" value="Genomic_DNA"/>
</dbReference>
<organism evidence="5 6">
    <name type="scientific">Candidatus Aquicultor secundus</name>
    <dbReference type="NCBI Taxonomy" id="1973895"/>
    <lineage>
        <taxon>Bacteria</taxon>
        <taxon>Bacillati</taxon>
        <taxon>Actinomycetota</taxon>
        <taxon>Candidatus Aquicultoria</taxon>
        <taxon>Candidatus Aquicultorales</taxon>
        <taxon>Candidatus Aquicultoraceae</taxon>
        <taxon>Candidatus Aquicultor</taxon>
    </lineage>
</organism>
<feature type="transmembrane region" description="Helical" evidence="2">
    <location>
        <begin position="20"/>
        <end position="41"/>
    </location>
</feature>
<dbReference type="Proteomes" id="UP000230956">
    <property type="component" value="Unassembled WGS sequence"/>
</dbReference>
<comment type="caution">
    <text evidence="5">The sequence shown here is derived from an EMBL/GenBank/DDBJ whole genome shotgun (WGS) entry which is preliminary data.</text>
</comment>
<dbReference type="PANTHER" id="PTHR33392:SF6">
    <property type="entry name" value="POLYISOPRENYL-TEICHOIC ACID--PEPTIDOGLYCAN TEICHOIC ACID TRANSFERASE TAGU"/>
    <property type="match status" value="1"/>
</dbReference>
<reference evidence="6" key="1">
    <citation type="submission" date="2017-09" db="EMBL/GenBank/DDBJ databases">
        <title>Depth-based differentiation of microbial function through sediment-hosted aquifers and enrichment of novel symbionts in the deep terrestrial subsurface.</title>
        <authorList>
            <person name="Probst A.J."/>
            <person name="Ladd B."/>
            <person name="Jarett J.K."/>
            <person name="Geller-Mcgrath D.E."/>
            <person name="Sieber C.M.K."/>
            <person name="Emerson J.B."/>
            <person name="Anantharaman K."/>
            <person name="Thomas B.C."/>
            <person name="Malmstrom R."/>
            <person name="Stieglmeier M."/>
            <person name="Klingl A."/>
            <person name="Woyke T."/>
            <person name="Ryan C.M."/>
            <person name="Banfield J.F."/>
        </authorList>
    </citation>
    <scope>NUCLEOTIDE SEQUENCE [LARGE SCALE GENOMIC DNA]</scope>
</reference>
<dbReference type="InterPro" id="IPR004474">
    <property type="entry name" value="LytR_CpsA_psr"/>
</dbReference>
<proteinExistence type="inferred from homology"/>
<dbReference type="Gene3D" id="3.40.630.190">
    <property type="entry name" value="LCP protein"/>
    <property type="match status" value="1"/>
</dbReference>
<evidence type="ECO:0000313" key="6">
    <source>
        <dbReference type="Proteomes" id="UP000230956"/>
    </source>
</evidence>
<protein>
    <recommendedName>
        <fullName evidence="7">LytR family transcriptional regulator</fullName>
    </recommendedName>
</protein>
<dbReference type="Gene3D" id="3.30.70.2390">
    <property type="match status" value="1"/>
</dbReference>
<name>A0A2M7TAQ6_9ACTN</name>
<evidence type="ECO:0000256" key="1">
    <source>
        <dbReference type="ARBA" id="ARBA00006068"/>
    </source>
</evidence>
<dbReference type="PANTHER" id="PTHR33392">
    <property type="entry name" value="POLYISOPRENYL-TEICHOIC ACID--PEPTIDOGLYCAN TEICHOIC ACID TRANSFERASE TAGU"/>
    <property type="match status" value="1"/>
</dbReference>
<evidence type="ECO:0000259" key="3">
    <source>
        <dbReference type="Pfam" id="PF03816"/>
    </source>
</evidence>
<feature type="domain" description="LytR/CpsA/Psr regulator C-terminal" evidence="4">
    <location>
        <begin position="329"/>
        <end position="431"/>
    </location>
</feature>
<dbReference type="Pfam" id="PF13399">
    <property type="entry name" value="LytR_C"/>
    <property type="match status" value="1"/>
</dbReference>
<sequence>MYVGKHAVDKPRKTGYLRILILWSLVLSLVIGGAGFVYARFLEERIHDTSDFAKSGSDPKSVLVQEEGNQPVTFVMLGCDKRAALKDNPGRSDTLMVLRMNLEKKIAYLISIPRDARVEIPGYGHQKINAAYQHGGPDLVIETINNLFGFDINHYILVDFEGFRRIVDDLGGIDINVEKRMRDHFQGRDIDIPAGMQHFDGANALDYVRIRHVDDDFGRMGRQQQFIKAVLDKVMSFGGVFRIPSLVNTASNYVTTDPSVGVAQMIRYGTMMKSIGRENLHMITLPGEAKMIGPVSYVILDQPKVDWLVYRIKNDMPFELTAEEKQNENIKIDVQNGSGKPGMAKVMADKLTAFGYKIEGVGNAQSFNHHETKIIAVPGKEELAQRVRDQLGIGSIVNEGDISDTNSGDSGGNGSSVSGTADVMVIVGKDFAQTASTLSIRANTGANTGVKTGGSGTINQQ</sequence>
<evidence type="ECO:0000256" key="2">
    <source>
        <dbReference type="SAM" id="Phobius"/>
    </source>
</evidence>
<dbReference type="InterPro" id="IPR050922">
    <property type="entry name" value="LytR/CpsA/Psr_CW_biosynth"/>
</dbReference>
<evidence type="ECO:0008006" key="7">
    <source>
        <dbReference type="Google" id="ProtNLM"/>
    </source>
</evidence>